<dbReference type="EMBL" id="JADIMT010000038">
    <property type="protein sequence ID" value="MBO8435901.1"/>
    <property type="molecule type" value="Genomic_DNA"/>
</dbReference>
<proteinExistence type="predicted"/>
<protein>
    <submittedName>
        <fullName evidence="1">Uncharacterized protein</fullName>
    </submittedName>
</protein>
<organism evidence="1 2">
    <name type="scientific">Candidatus Ornithospirochaeta stercoripullorum</name>
    <dbReference type="NCBI Taxonomy" id="2840899"/>
    <lineage>
        <taxon>Bacteria</taxon>
        <taxon>Pseudomonadati</taxon>
        <taxon>Spirochaetota</taxon>
        <taxon>Spirochaetia</taxon>
        <taxon>Spirochaetales</taxon>
        <taxon>Spirochaetaceae</taxon>
        <taxon>Spirochaetaceae incertae sedis</taxon>
        <taxon>Candidatus Ornithospirochaeta</taxon>
    </lineage>
</organism>
<reference evidence="1" key="2">
    <citation type="journal article" date="2021" name="PeerJ">
        <title>Extensive microbial diversity within the chicken gut microbiome revealed by metagenomics and culture.</title>
        <authorList>
            <person name="Gilroy R."/>
            <person name="Ravi A."/>
            <person name="Getino M."/>
            <person name="Pursley I."/>
            <person name="Horton D.L."/>
            <person name="Alikhan N.F."/>
            <person name="Baker D."/>
            <person name="Gharbi K."/>
            <person name="Hall N."/>
            <person name="Watson M."/>
            <person name="Adriaenssens E.M."/>
            <person name="Foster-Nyarko E."/>
            <person name="Jarju S."/>
            <person name="Secka A."/>
            <person name="Antonio M."/>
            <person name="Oren A."/>
            <person name="Chaudhuri R.R."/>
            <person name="La Ragione R."/>
            <person name="Hildebrand F."/>
            <person name="Pallen M.J."/>
        </authorList>
    </citation>
    <scope>NUCLEOTIDE SEQUENCE</scope>
    <source>
        <strain evidence="1">7293</strain>
    </source>
</reference>
<reference evidence="1" key="1">
    <citation type="submission" date="2020-10" db="EMBL/GenBank/DDBJ databases">
        <authorList>
            <person name="Gilroy R."/>
        </authorList>
    </citation>
    <scope>NUCLEOTIDE SEQUENCE</scope>
    <source>
        <strain evidence="1">7293</strain>
    </source>
</reference>
<accession>A0A9D9E0F7</accession>
<sequence length="99" mass="11309">MEPEGMCRQSHSNLMPFCSHCHDGMHKGTDGKAGLRNALQFKAETMMSIILLQDSWHYMARKRAYYKIAGITHKLEKSRHIDARCIAGHPEVSSNGEWH</sequence>
<name>A0A9D9E0F7_9SPIO</name>
<gene>
    <name evidence="1" type="ORF">IAA97_02835</name>
</gene>
<comment type="caution">
    <text evidence="1">The sequence shown here is derived from an EMBL/GenBank/DDBJ whole genome shotgun (WGS) entry which is preliminary data.</text>
</comment>
<dbReference type="AlphaFoldDB" id="A0A9D9E0F7"/>
<dbReference type="Proteomes" id="UP000823615">
    <property type="component" value="Unassembled WGS sequence"/>
</dbReference>
<evidence type="ECO:0000313" key="1">
    <source>
        <dbReference type="EMBL" id="MBO8435901.1"/>
    </source>
</evidence>
<evidence type="ECO:0000313" key="2">
    <source>
        <dbReference type="Proteomes" id="UP000823615"/>
    </source>
</evidence>